<evidence type="ECO:0000256" key="2">
    <source>
        <dbReference type="SAM" id="Phobius"/>
    </source>
</evidence>
<evidence type="ECO:0000256" key="1">
    <source>
        <dbReference type="SAM" id="MobiDB-lite"/>
    </source>
</evidence>
<dbReference type="EMBL" id="CAVMBE010000028">
    <property type="protein sequence ID" value="CAK4022647.1"/>
    <property type="molecule type" value="Genomic_DNA"/>
</dbReference>
<protein>
    <submittedName>
        <fullName evidence="3">Related to PKR1</fullName>
    </submittedName>
</protein>
<feature type="compositionally biased region" description="Low complexity" evidence="1">
    <location>
        <begin position="148"/>
        <end position="166"/>
    </location>
</feature>
<dbReference type="Pfam" id="PF08636">
    <property type="entry name" value="Pkr1"/>
    <property type="match status" value="1"/>
</dbReference>
<keyword evidence="2" id="KW-0812">Transmembrane</keyword>
<dbReference type="PANTHER" id="PTHR28251:SF1">
    <property type="entry name" value="V-TYPE ATPASE ASSEMBLY FACTOR PKR1"/>
    <property type="match status" value="1"/>
</dbReference>
<reference evidence="3" key="1">
    <citation type="submission" date="2023-11" db="EMBL/GenBank/DDBJ databases">
        <authorList>
            <person name="Alioto T."/>
            <person name="Alioto T."/>
            <person name="Gomez Garrido J."/>
        </authorList>
    </citation>
    <scope>NUCLEOTIDE SEQUENCE</scope>
</reference>
<accession>A0AAI9E9C6</accession>
<keyword evidence="2" id="KW-1133">Transmembrane helix</keyword>
<organism evidence="3 4">
    <name type="scientific">Lecanosticta acicola</name>
    <dbReference type="NCBI Taxonomy" id="111012"/>
    <lineage>
        <taxon>Eukaryota</taxon>
        <taxon>Fungi</taxon>
        <taxon>Dikarya</taxon>
        <taxon>Ascomycota</taxon>
        <taxon>Pezizomycotina</taxon>
        <taxon>Dothideomycetes</taxon>
        <taxon>Dothideomycetidae</taxon>
        <taxon>Mycosphaerellales</taxon>
        <taxon>Mycosphaerellaceae</taxon>
        <taxon>Lecanosticta</taxon>
    </lineage>
</organism>
<keyword evidence="2" id="KW-0472">Membrane</keyword>
<dbReference type="Proteomes" id="UP001296104">
    <property type="component" value="Unassembled WGS sequence"/>
</dbReference>
<evidence type="ECO:0000313" key="4">
    <source>
        <dbReference type="Proteomes" id="UP001296104"/>
    </source>
</evidence>
<name>A0AAI9E9C6_9PEZI</name>
<evidence type="ECO:0000313" key="3">
    <source>
        <dbReference type="EMBL" id="CAK4022647.1"/>
    </source>
</evidence>
<feature type="compositionally biased region" description="Acidic residues" evidence="1">
    <location>
        <begin position="99"/>
        <end position="110"/>
    </location>
</feature>
<feature type="region of interest" description="Disordered" evidence="1">
    <location>
        <begin position="81"/>
        <end position="197"/>
    </location>
</feature>
<dbReference type="AlphaFoldDB" id="A0AAI9E9C6"/>
<proteinExistence type="predicted"/>
<dbReference type="GO" id="GO:0070072">
    <property type="term" value="P:vacuolar proton-transporting V-type ATPase complex assembly"/>
    <property type="evidence" value="ECO:0007669"/>
    <property type="project" value="InterPro"/>
</dbReference>
<dbReference type="GO" id="GO:0005789">
    <property type="term" value="C:endoplasmic reticulum membrane"/>
    <property type="evidence" value="ECO:0007669"/>
    <property type="project" value="TreeGrafter"/>
</dbReference>
<feature type="compositionally biased region" description="Basic and acidic residues" evidence="1">
    <location>
        <begin position="128"/>
        <end position="138"/>
    </location>
</feature>
<dbReference type="InterPro" id="IPR013945">
    <property type="entry name" value="Pkr1"/>
</dbReference>
<gene>
    <name evidence="3" type="ORF">LECACI_7A004834</name>
</gene>
<sequence length="197" mass="21013">MGDFLSNLWESVFEAGPTPTLLVATNVTFGALQFLLAGLLIATYSIHFAILSLLCGGLWYSINWFAAEIQAAQAKEAEAERLRRRKSDRSPGKGGDGGVDADDEGEDTEVEGGMRDSTASLELGGASEDERVKKEIQDAMKMPPPNVAATGKTYAAATGSQAKAGAIDSRHRRQGDGDKSASEISTDSEWEKVEDGR</sequence>
<feature type="transmembrane region" description="Helical" evidence="2">
    <location>
        <begin position="48"/>
        <end position="66"/>
    </location>
</feature>
<keyword evidence="4" id="KW-1185">Reference proteome</keyword>
<feature type="transmembrane region" description="Helical" evidence="2">
    <location>
        <begin position="20"/>
        <end position="41"/>
    </location>
</feature>
<comment type="caution">
    <text evidence="3">The sequence shown here is derived from an EMBL/GenBank/DDBJ whole genome shotgun (WGS) entry which is preliminary data.</text>
</comment>
<dbReference type="PANTHER" id="PTHR28251">
    <property type="entry name" value="V-TYPE ATPASE ASSEMBLY FACTOR PKR1"/>
    <property type="match status" value="1"/>
</dbReference>